<evidence type="ECO:0000313" key="3">
    <source>
        <dbReference type="Proteomes" id="UP001253595"/>
    </source>
</evidence>
<dbReference type="PANTHER" id="PTHR35369:SF2">
    <property type="entry name" value="BLR3025 PROTEIN"/>
    <property type="match status" value="1"/>
</dbReference>
<organism evidence="2 3">
    <name type="scientific">Cellvibrio fibrivorans</name>
    <dbReference type="NCBI Taxonomy" id="126350"/>
    <lineage>
        <taxon>Bacteria</taxon>
        <taxon>Pseudomonadati</taxon>
        <taxon>Pseudomonadota</taxon>
        <taxon>Gammaproteobacteria</taxon>
        <taxon>Cellvibrionales</taxon>
        <taxon>Cellvibrionaceae</taxon>
        <taxon>Cellvibrio</taxon>
    </lineage>
</organism>
<dbReference type="RefSeq" id="WP_310070439.1">
    <property type="nucleotide sequence ID" value="NZ_JAVDVX010000002.1"/>
</dbReference>
<keyword evidence="1" id="KW-0227">DNA damage</keyword>
<keyword evidence="3" id="KW-1185">Reference proteome</keyword>
<dbReference type="CDD" id="cd03468">
    <property type="entry name" value="PolY_like"/>
    <property type="match status" value="1"/>
</dbReference>
<dbReference type="InterPro" id="IPR043502">
    <property type="entry name" value="DNA/RNA_pol_sf"/>
</dbReference>
<evidence type="ECO:0000313" key="2">
    <source>
        <dbReference type="EMBL" id="MDR7089390.1"/>
    </source>
</evidence>
<comment type="caution">
    <text evidence="2">The sequence shown here is derived from an EMBL/GenBank/DDBJ whole genome shotgun (WGS) entry which is preliminary data.</text>
</comment>
<accession>A0ABU1UW61</accession>
<dbReference type="SUPFAM" id="SSF56672">
    <property type="entry name" value="DNA/RNA polymerases"/>
    <property type="match status" value="1"/>
</dbReference>
<proteinExistence type="predicted"/>
<gene>
    <name evidence="2" type="ORF">J2X05_001396</name>
</gene>
<protein>
    <submittedName>
        <fullName evidence="2">Protein ImuB</fullName>
    </submittedName>
</protein>
<dbReference type="Proteomes" id="UP001253595">
    <property type="component" value="Unassembled WGS sequence"/>
</dbReference>
<dbReference type="PANTHER" id="PTHR35369">
    <property type="entry name" value="BLR3025 PROTEIN-RELATED"/>
    <property type="match status" value="1"/>
</dbReference>
<name>A0ABU1UW61_9GAMM</name>
<reference evidence="2 3" key="1">
    <citation type="submission" date="2023-07" db="EMBL/GenBank/DDBJ databases">
        <title>Sorghum-associated microbial communities from plants grown in Nebraska, USA.</title>
        <authorList>
            <person name="Schachtman D."/>
        </authorList>
    </citation>
    <scope>NUCLEOTIDE SEQUENCE [LARGE SCALE GENOMIC DNA]</scope>
    <source>
        <strain evidence="2 3">BE190</strain>
    </source>
</reference>
<sequence>MRATSRPDRLWLALRLPDLPAHALAIDLHHDAALAILEQRHVIWANAAAIARGVVQGMDASTAQLLSGCIHQERNLGHEHKLLAELSAQLYAFTPYIETYTSKQVPQSGLLLEISSCLMLFGGVHAFVEKVLQFFAAKNLILAIGLAHSAQAAWLLSFVHYDIHGNESKPVFVERLQQLPIQLLHDYPAQVDTLEKTGFITFGDIARQIAAQSISSIKKRFGQEFAKTLCDIFGIDQDFQQSSLFEKPVVMYKPQEFFNEEIQFEYPIHQIDQLQVPVEHLLQQLADFLRKRQWETHQIEWTLADIYHSKEVMAIYADTAQSHWQLFFDLTLIQLENRDLPFEVDTLTLSCRNIQPIQTHSQLLEFDSRRKHNSQAFTTTAAKLKARLGDACIYKLSYRDSYIPEESNQLIALNQPSNQKLPDRHLASLRPCWLFKSPIEIEVRKRGLYWRGYLTLLSGPERLQGNWWKAPSARDYFLAQRNDYVRLWVFRDLHKKQWFVQGIYG</sequence>
<dbReference type="EMBL" id="JAVDVX010000002">
    <property type="protein sequence ID" value="MDR7089390.1"/>
    <property type="molecule type" value="Genomic_DNA"/>
</dbReference>
<dbReference type="InterPro" id="IPR050356">
    <property type="entry name" value="SulA_CellDiv_inhibitor"/>
</dbReference>
<evidence type="ECO:0000256" key="1">
    <source>
        <dbReference type="ARBA" id="ARBA00022763"/>
    </source>
</evidence>